<name>A0A7J7ICY7_9RHOD</name>
<proteinExistence type="predicted"/>
<accession>A0A7J7ICY7</accession>
<evidence type="ECO:0000313" key="2">
    <source>
        <dbReference type="Proteomes" id="UP000530660"/>
    </source>
</evidence>
<keyword evidence="2" id="KW-1185">Reference proteome</keyword>
<reference evidence="1 2" key="1">
    <citation type="journal article" date="2020" name="J. Phycol.">
        <title>Comparative genome analysis reveals Cyanidiococcus gen. nov., a new extremophilic red algal genus sister to Cyanidioschyzon (Cyanidioschyzonaceae, Rhodophyta).</title>
        <authorList>
            <person name="Liu S.-L."/>
            <person name="Chiang Y.-R."/>
            <person name="Yoon H.S."/>
            <person name="Fu H.-Y."/>
        </authorList>
    </citation>
    <scope>NUCLEOTIDE SEQUENCE [LARGE SCALE GENOMIC DNA]</scope>
    <source>
        <strain evidence="1 2">THAL066</strain>
    </source>
</reference>
<organism evidence="1 2">
    <name type="scientific">Cyanidiococcus yangmingshanensis</name>
    <dbReference type="NCBI Taxonomy" id="2690220"/>
    <lineage>
        <taxon>Eukaryota</taxon>
        <taxon>Rhodophyta</taxon>
        <taxon>Bangiophyceae</taxon>
        <taxon>Cyanidiales</taxon>
        <taxon>Cyanidiaceae</taxon>
        <taxon>Cyanidiococcus</taxon>
    </lineage>
</organism>
<protein>
    <submittedName>
        <fullName evidence="1">Uncharacterized protein</fullName>
    </submittedName>
</protein>
<comment type="caution">
    <text evidence="1">The sequence shown here is derived from an EMBL/GenBank/DDBJ whole genome shotgun (WGS) entry which is preliminary data.</text>
</comment>
<dbReference type="Proteomes" id="UP000530660">
    <property type="component" value="Unassembled WGS sequence"/>
</dbReference>
<evidence type="ECO:0000313" key="1">
    <source>
        <dbReference type="EMBL" id="KAF6000955.1"/>
    </source>
</evidence>
<sequence length="147" mass="16549">MMLELKVAAYDDVGTSGELGLERLFSDCSRRTAVPYKPLVSWGTGAYLANAKGIRRVIEPFKYAQNPDCLDLDKFIQQSPLADLGLIYTIENTRTLWPPYFLEDMSARSATREDDEALGLFKRVHISSGYAAIWANIMRASLCHRVI</sequence>
<gene>
    <name evidence="1" type="ORF">F1559_003536</name>
</gene>
<dbReference type="EMBL" id="VWRR01000017">
    <property type="protein sequence ID" value="KAF6000955.1"/>
    <property type="molecule type" value="Genomic_DNA"/>
</dbReference>
<dbReference type="AlphaFoldDB" id="A0A7J7ICY7"/>